<evidence type="ECO:0000256" key="2">
    <source>
        <dbReference type="ARBA" id="ARBA00023002"/>
    </source>
</evidence>
<evidence type="ECO:0000313" key="5">
    <source>
        <dbReference type="Proteomes" id="UP000182841"/>
    </source>
</evidence>
<dbReference type="EMBL" id="FOGO01000006">
    <property type="protein sequence ID" value="SER97650.1"/>
    <property type="molecule type" value="Genomic_DNA"/>
</dbReference>
<sequence>MNGVLASPPPAPAAAPGTSATDAGQLAGKAAVITGAARGIGRACALAYARAGAELLLTDIGHDLAGVPYPLGNTDQLAHTARLCQELSPTATVVTAEADVRDLDAVREVVDRALDRLGRIDILLNNAGIAAPSGKTVQDITPAEWELMLDVDVSGAWRMIRAAGSAMAAQRAGSIINVSSTAGLVGYRHFAGYVTAKHALIGLTKSAALDFAPFGVRVNALCPGSVRDDGAAEGRMLSEIARSLEVPVAEHEETFVAAQPMNRLIEPEDVAGAALWLGSDGSRQVTGSTVTVDGGFTSR</sequence>
<protein>
    <submittedName>
        <fullName evidence="4">NAD(P)-dependent dehydrogenase, short-chain alcohol dehydrogenase family</fullName>
    </submittedName>
</protein>
<proteinExistence type="inferred from homology"/>
<dbReference type="CDD" id="cd05233">
    <property type="entry name" value="SDR_c"/>
    <property type="match status" value="1"/>
</dbReference>
<keyword evidence="2" id="KW-0560">Oxidoreductase</keyword>
<reference evidence="5" key="1">
    <citation type="submission" date="2016-10" db="EMBL/GenBank/DDBJ databases">
        <authorList>
            <person name="Varghese N."/>
            <person name="Submissions S."/>
        </authorList>
    </citation>
    <scope>NUCLEOTIDE SEQUENCE [LARGE SCALE GENOMIC DNA]</scope>
    <source>
        <strain evidence="5">CGMCC 4.6825</strain>
    </source>
</reference>
<evidence type="ECO:0000256" key="1">
    <source>
        <dbReference type="ARBA" id="ARBA00006484"/>
    </source>
</evidence>
<evidence type="ECO:0000256" key="3">
    <source>
        <dbReference type="SAM" id="MobiDB-lite"/>
    </source>
</evidence>
<gene>
    <name evidence="4" type="ORF">SAMN05421870_106224</name>
</gene>
<dbReference type="PANTHER" id="PTHR42760:SF37">
    <property type="entry name" value="CLAVALDEHYDE DEHYDROGENASE"/>
    <property type="match status" value="1"/>
</dbReference>
<dbReference type="InterPro" id="IPR020904">
    <property type="entry name" value="Sc_DH/Rdtase_CS"/>
</dbReference>
<name>A0A1H9TK07_9ACTN</name>
<dbReference type="Proteomes" id="UP000182841">
    <property type="component" value="Unassembled WGS sequence"/>
</dbReference>
<comment type="similarity">
    <text evidence="1">Belongs to the short-chain dehydrogenases/reductases (SDR) family.</text>
</comment>
<feature type="region of interest" description="Disordered" evidence="3">
    <location>
        <begin position="1"/>
        <end position="20"/>
    </location>
</feature>
<dbReference type="PROSITE" id="PS00061">
    <property type="entry name" value="ADH_SHORT"/>
    <property type="match status" value="1"/>
</dbReference>
<dbReference type="PRINTS" id="PR00081">
    <property type="entry name" value="GDHRDH"/>
</dbReference>
<dbReference type="RefSeq" id="WP_398760042.1">
    <property type="nucleotide sequence ID" value="NZ_FOGO01000006.1"/>
</dbReference>
<dbReference type="GO" id="GO:0016616">
    <property type="term" value="F:oxidoreductase activity, acting on the CH-OH group of donors, NAD or NADP as acceptor"/>
    <property type="evidence" value="ECO:0007669"/>
    <property type="project" value="TreeGrafter"/>
</dbReference>
<dbReference type="PANTHER" id="PTHR42760">
    <property type="entry name" value="SHORT-CHAIN DEHYDROGENASES/REDUCTASES FAMILY MEMBER"/>
    <property type="match status" value="1"/>
</dbReference>
<dbReference type="InterPro" id="IPR036291">
    <property type="entry name" value="NAD(P)-bd_dom_sf"/>
</dbReference>
<accession>A0A1H9TK07</accession>
<dbReference type="Gene3D" id="3.40.50.720">
    <property type="entry name" value="NAD(P)-binding Rossmann-like Domain"/>
    <property type="match status" value="1"/>
</dbReference>
<keyword evidence="5" id="KW-1185">Reference proteome</keyword>
<organism evidence="4 5">
    <name type="scientific">Streptomyces qinglanensis</name>
    <dbReference type="NCBI Taxonomy" id="943816"/>
    <lineage>
        <taxon>Bacteria</taxon>
        <taxon>Bacillati</taxon>
        <taxon>Actinomycetota</taxon>
        <taxon>Actinomycetes</taxon>
        <taxon>Kitasatosporales</taxon>
        <taxon>Streptomycetaceae</taxon>
        <taxon>Streptomyces</taxon>
    </lineage>
</organism>
<dbReference type="SUPFAM" id="SSF51735">
    <property type="entry name" value="NAD(P)-binding Rossmann-fold domains"/>
    <property type="match status" value="1"/>
</dbReference>
<dbReference type="AlphaFoldDB" id="A0A1H9TK07"/>
<dbReference type="FunFam" id="3.40.50.720:FF:000084">
    <property type="entry name" value="Short-chain dehydrogenase reductase"/>
    <property type="match status" value="1"/>
</dbReference>
<dbReference type="Pfam" id="PF13561">
    <property type="entry name" value="adh_short_C2"/>
    <property type="match status" value="1"/>
</dbReference>
<dbReference type="PRINTS" id="PR00080">
    <property type="entry name" value="SDRFAMILY"/>
</dbReference>
<evidence type="ECO:0000313" key="4">
    <source>
        <dbReference type="EMBL" id="SER97650.1"/>
    </source>
</evidence>
<dbReference type="InterPro" id="IPR002347">
    <property type="entry name" value="SDR_fam"/>
</dbReference>